<name>A0A9W4J7V6_9EURO</name>
<dbReference type="OrthoDB" id="3934656at2759"/>
<evidence type="ECO:0000256" key="4">
    <source>
        <dbReference type="ARBA" id="ARBA00023004"/>
    </source>
</evidence>
<keyword evidence="3 6" id="KW-0560">Oxidoreductase</keyword>
<evidence type="ECO:0000313" key="8">
    <source>
        <dbReference type="EMBL" id="CAG8377360.1"/>
    </source>
</evidence>
<gene>
    <name evidence="8" type="ORF">PSALAMII_LOCUS5638</name>
</gene>
<keyword evidence="5 6" id="KW-0349">Heme</keyword>
<dbReference type="PRINTS" id="PR00385">
    <property type="entry name" value="P450"/>
</dbReference>
<dbReference type="InterPro" id="IPR036396">
    <property type="entry name" value="Cyt_P450_sf"/>
</dbReference>
<dbReference type="PROSITE" id="PS00086">
    <property type="entry name" value="CYTOCHROME_P450"/>
    <property type="match status" value="1"/>
</dbReference>
<dbReference type="PANTHER" id="PTHR24305">
    <property type="entry name" value="CYTOCHROME P450"/>
    <property type="match status" value="1"/>
</dbReference>
<keyword evidence="2 5" id="KW-0479">Metal-binding</keyword>
<accession>A0A9W4J7V6</accession>
<dbReference type="PRINTS" id="PR00463">
    <property type="entry name" value="EP450I"/>
</dbReference>
<organism evidence="8 9">
    <name type="scientific">Penicillium salamii</name>
    <dbReference type="NCBI Taxonomy" id="1612424"/>
    <lineage>
        <taxon>Eukaryota</taxon>
        <taxon>Fungi</taxon>
        <taxon>Dikarya</taxon>
        <taxon>Ascomycota</taxon>
        <taxon>Pezizomycotina</taxon>
        <taxon>Eurotiomycetes</taxon>
        <taxon>Eurotiomycetidae</taxon>
        <taxon>Eurotiales</taxon>
        <taxon>Aspergillaceae</taxon>
        <taxon>Penicillium</taxon>
    </lineage>
</organism>
<evidence type="ECO:0000313" key="9">
    <source>
        <dbReference type="Proteomes" id="UP001152646"/>
    </source>
</evidence>
<dbReference type="GO" id="GO:0020037">
    <property type="term" value="F:heme binding"/>
    <property type="evidence" value="ECO:0007669"/>
    <property type="project" value="InterPro"/>
</dbReference>
<reference evidence="8" key="1">
    <citation type="submission" date="2021-07" db="EMBL/GenBank/DDBJ databases">
        <authorList>
            <person name="Branca A.L. A."/>
        </authorList>
    </citation>
    <scope>NUCLEOTIDE SEQUENCE</scope>
</reference>
<protein>
    <recommendedName>
        <fullName evidence="10">Cytochrome P450</fullName>
    </recommendedName>
</protein>
<proteinExistence type="inferred from homology"/>
<dbReference type="InterPro" id="IPR050121">
    <property type="entry name" value="Cytochrome_P450_monoxygenase"/>
</dbReference>
<dbReference type="SUPFAM" id="SSF48264">
    <property type="entry name" value="Cytochrome P450"/>
    <property type="match status" value="1"/>
</dbReference>
<keyword evidence="7" id="KW-0812">Transmembrane</keyword>
<comment type="cofactor">
    <cofactor evidence="1 5">
        <name>heme</name>
        <dbReference type="ChEBI" id="CHEBI:30413"/>
    </cofactor>
</comment>
<evidence type="ECO:0000256" key="1">
    <source>
        <dbReference type="ARBA" id="ARBA00001971"/>
    </source>
</evidence>
<dbReference type="InterPro" id="IPR002401">
    <property type="entry name" value="Cyt_P450_E_grp-I"/>
</dbReference>
<evidence type="ECO:0000256" key="6">
    <source>
        <dbReference type="RuleBase" id="RU000461"/>
    </source>
</evidence>
<keyword evidence="6" id="KW-0503">Monooxygenase</keyword>
<dbReference type="Pfam" id="PF00067">
    <property type="entry name" value="p450"/>
    <property type="match status" value="1"/>
</dbReference>
<dbReference type="PANTHER" id="PTHR24305:SF235">
    <property type="entry name" value="CYTOCHROME P450 MONOOXYGENASE APDB-RELATED"/>
    <property type="match status" value="1"/>
</dbReference>
<dbReference type="Proteomes" id="UP001152646">
    <property type="component" value="Unassembled WGS sequence"/>
</dbReference>
<dbReference type="GO" id="GO:0043386">
    <property type="term" value="P:mycotoxin biosynthetic process"/>
    <property type="evidence" value="ECO:0007669"/>
    <property type="project" value="UniProtKB-ARBA"/>
</dbReference>
<evidence type="ECO:0000256" key="3">
    <source>
        <dbReference type="ARBA" id="ARBA00023002"/>
    </source>
</evidence>
<dbReference type="CDD" id="cd11060">
    <property type="entry name" value="CYP57A1-like"/>
    <property type="match status" value="1"/>
</dbReference>
<comment type="similarity">
    <text evidence="6">Belongs to the cytochrome P450 family.</text>
</comment>
<keyword evidence="7" id="KW-0472">Membrane</keyword>
<feature type="transmembrane region" description="Helical" evidence="7">
    <location>
        <begin position="21"/>
        <end position="43"/>
    </location>
</feature>
<dbReference type="AlphaFoldDB" id="A0A9W4J7V6"/>
<dbReference type="GO" id="GO:0004497">
    <property type="term" value="F:monooxygenase activity"/>
    <property type="evidence" value="ECO:0007669"/>
    <property type="project" value="UniProtKB-KW"/>
</dbReference>
<sequence length="492" mass="55965">MAAIRTMQLGQFLDSVDGRACRLGVITLIAVLVISLTITRSWLRLKHIPGPPMSALTNWVRRSWVVTGDAHRIHTALHRKYGTVVRIGPNVVMVSQPQAIDTIYGFKTRLEKSEFYDSIMPRIMGGKLPDIFATRDEGIHRQMRKPVARFFSVTNLTTFEAAMTSTMDRFLSRLNDTFANRDETFDLFRWIQFFMFDVLGEVTFSRDLGCIEKGEDVNGIMANIWSYFGQVAANTQMPWLDYLWRDNPLAPQSAKSNPLAEFAFARIMERVESSEIDKQNASHNDFLSCFLREQAKDNTLPQLFVPTWVNSNIIAGADTTSILASATVYYLLKNPSSLAKLREEIKEAAAHGRLSRCATWKESRELPYLDACVKEATRLHPPFALPFERIVPKEGMEVDGLFIPGGTRVGINPWAMQREASVFGADPDAWQPERWLCSEANQQQMYNSLLTFGAGHRSCLGRHLAYFEIYKLVASLLQHFEVSYRVYLESSY</sequence>
<comment type="caution">
    <text evidence="8">The sequence shown here is derived from an EMBL/GenBank/DDBJ whole genome shotgun (WGS) entry which is preliminary data.</text>
</comment>
<keyword evidence="4 5" id="KW-0408">Iron</keyword>
<feature type="binding site" description="axial binding residue" evidence="5">
    <location>
        <position position="459"/>
    </location>
    <ligand>
        <name>heme</name>
        <dbReference type="ChEBI" id="CHEBI:30413"/>
    </ligand>
    <ligandPart>
        <name>Fe</name>
        <dbReference type="ChEBI" id="CHEBI:18248"/>
    </ligandPart>
</feature>
<dbReference type="InterPro" id="IPR017972">
    <property type="entry name" value="Cyt_P450_CS"/>
</dbReference>
<dbReference type="GO" id="GO:0005506">
    <property type="term" value="F:iron ion binding"/>
    <property type="evidence" value="ECO:0007669"/>
    <property type="project" value="InterPro"/>
</dbReference>
<dbReference type="Gene3D" id="1.10.630.10">
    <property type="entry name" value="Cytochrome P450"/>
    <property type="match status" value="1"/>
</dbReference>
<dbReference type="GO" id="GO:0016705">
    <property type="term" value="F:oxidoreductase activity, acting on paired donors, with incorporation or reduction of molecular oxygen"/>
    <property type="evidence" value="ECO:0007669"/>
    <property type="project" value="InterPro"/>
</dbReference>
<keyword evidence="7" id="KW-1133">Transmembrane helix</keyword>
<dbReference type="InterPro" id="IPR001128">
    <property type="entry name" value="Cyt_P450"/>
</dbReference>
<evidence type="ECO:0000256" key="2">
    <source>
        <dbReference type="ARBA" id="ARBA00022723"/>
    </source>
</evidence>
<dbReference type="EMBL" id="CAJVPA010000184">
    <property type="protein sequence ID" value="CAG8377360.1"/>
    <property type="molecule type" value="Genomic_DNA"/>
</dbReference>
<evidence type="ECO:0000256" key="5">
    <source>
        <dbReference type="PIRSR" id="PIRSR602401-1"/>
    </source>
</evidence>
<evidence type="ECO:0000256" key="7">
    <source>
        <dbReference type="SAM" id="Phobius"/>
    </source>
</evidence>
<evidence type="ECO:0008006" key="10">
    <source>
        <dbReference type="Google" id="ProtNLM"/>
    </source>
</evidence>